<feature type="compositionally biased region" description="Acidic residues" evidence="1">
    <location>
        <begin position="663"/>
        <end position="673"/>
    </location>
</feature>
<dbReference type="RefSeq" id="XP_002958366.1">
    <property type="nucleotide sequence ID" value="XM_002958320.1"/>
</dbReference>
<evidence type="ECO:0000313" key="3">
    <source>
        <dbReference type="Proteomes" id="UP000001058"/>
    </source>
</evidence>
<feature type="region of interest" description="Disordered" evidence="1">
    <location>
        <begin position="663"/>
        <end position="689"/>
    </location>
</feature>
<reference evidence="2 3" key="1">
    <citation type="journal article" date="2010" name="Science">
        <title>Genomic analysis of organismal complexity in the multicellular green alga Volvox carteri.</title>
        <authorList>
            <person name="Prochnik S.E."/>
            <person name="Umen J."/>
            <person name="Nedelcu A.M."/>
            <person name="Hallmann A."/>
            <person name="Miller S.M."/>
            <person name="Nishii I."/>
            <person name="Ferris P."/>
            <person name="Kuo A."/>
            <person name="Mitros T."/>
            <person name="Fritz-Laylin L.K."/>
            <person name="Hellsten U."/>
            <person name="Chapman J."/>
            <person name="Simakov O."/>
            <person name="Rensing S.A."/>
            <person name="Terry A."/>
            <person name="Pangilinan J."/>
            <person name="Kapitonov V."/>
            <person name="Jurka J."/>
            <person name="Salamov A."/>
            <person name="Shapiro H."/>
            <person name="Schmutz J."/>
            <person name="Grimwood J."/>
            <person name="Lindquist E."/>
            <person name="Lucas S."/>
            <person name="Grigoriev I.V."/>
            <person name="Schmitt R."/>
            <person name="Kirk D."/>
            <person name="Rokhsar D.S."/>
        </authorList>
    </citation>
    <scope>NUCLEOTIDE SEQUENCE [LARGE SCALE GENOMIC DNA]</scope>
    <source>
        <strain evidence="3">f. Nagariensis / Eve</strain>
    </source>
</reference>
<dbReference type="InParanoid" id="D8UI60"/>
<keyword evidence="3" id="KW-1185">Reference proteome</keyword>
<accession>D8UI60</accession>
<organism evidence="3">
    <name type="scientific">Volvox carteri f. nagariensis</name>
    <dbReference type="NCBI Taxonomy" id="3068"/>
    <lineage>
        <taxon>Eukaryota</taxon>
        <taxon>Viridiplantae</taxon>
        <taxon>Chlorophyta</taxon>
        <taxon>core chlorophytes</taxon>
        <taxon>Chlorophyceae</taxon>
        <taxon>CS clade</taxon>
        <taxon>Chlamydomonadales</taxon>
        <taxon>Volvocaceae</taxon>
        <taxon>Volvox</taxon>
    </lineage>
</organism>
<dbReference type="Proteomes" id="UP000001058">
    <property type="component" value="Unassembled WGS sequence"/>
</dbReference>
<feature type="compositionally biased region" description="Basic and acidic residues" evidence="1">
    <location>
        <begin position="169"/>
        <end position="178"/>
    </location>
</feature>
<feature type="region of interest" description="Disordered" evidence="1">
    <location>
        <begin position="153"/>
        <end position="199"/>
    </location>
</feature>
<feature type="compositionally biased region" description="Polar residues" evidence="1">
    <location>
        <begin position="179"/>
        <end position="191"/>
    </location>
</feature>
<evidence type="ECO:0000256" key="1">
    <source>
        <dbReference type="SAM" id="MobiDB-lite"/>
    </source>
</evidence>
<dbReference type="AlphaFoldDB" id="D8UI60"/>
<gene>
    <name evidence="2" type="ORF">VOLCADRAFT_99627</name>
</gene>
<evidence type="ECO:0000313" key="2">
    <source>
        <dbReference type="EMBL" id="EFJ40588.1"/>
    </source>
</evidence>
<dbReference type="EMBL" id="GL378412">
    <property type="protein sequence ID" value="EFJ40588.1"/>
    <property type="molecule type" value="Genomic_DNA"/>
</dbReference>
<sequence length="806" mass="84261">MAITYLGLPTLPQGLVEVMLTTDLNTRHHFISALGLQGALSLRATCRTASSLIDPLMSEPLEIIIKFKPGSTGNNFCVNSVSGALSILAKWPRCTRLALTALASPAPRSCCNPHTGARNSCISNFGMDCVQVPFLEAAARGHVLPHITSFHLHADASPPSAPKPTKRLNKQETPERHQQTISPRPEATSTPAALKPSDLHPDFSRGIFDSGRGYHHSNQQHLHLYDHHYQVAQWLVHDSGLEVAPDGSIVPATTAAAPAAPAAPSKSKNQAAAARLFSAAPTYPCNDGHLSHATAAAASFLFGKPPPTASRGDAGWRSSVDPLVLTHHLAAALAQLFPSLESLSLSGHWDVVQSPPPPPSPPLLPGAGTGDTCGRDPSYGEATGRYAPAPSCPHPRPYQLDPAEQPDAAGFGATAPHDPAPPLAALAAMRFLRRLELPAAFVYDPSAVAASGVAHLGASSGGGGASRGAGGCPSLEDLVVHTDAIHHSLRQRTQLGWPRALLAALPQLRGLTLVGGYSRVAQVLLPGMDGGGGGAAARPLRLTLYEHLAFLQEPLSADALMYDPWLGWLLLRATAVNVRRLADCMRLFGAAAKNAAAAAAVAGGGGGGGGGGLRRVAVTKLLLNRAAVEDDWRLLEGFADQPGCSMMVRELCITYPECGDGGDGDGGDGDGDGDGAGGGVIISNSRRPRGGSGLLGRSLALSASRCVRLEVRVPAGEGEVLTAAVRHLGELPADLLPSEVLIEEVEELEAAPPGNAVERRRRQRQRRLVPAVVAALEPYGHLRQVARVVVRARDDNTGELVDFTLP</sequence>
<protein>
    <submittedName>
        <fullName evidence="2">Uncharacterized protein</fullName>
    </submittedName>
</protein>
<dbReference type="GeneID" id="9620956"/>
<feature type="region of interest" description="Disordered" evidence="1">
    <location>
        <begin position="350"/>
        <end position="416"/>
    </location>
</feature>
<dbReference type="KEGG" id="vcn:VOLCADRAFT_99627"/>
<name>D8UI60_VOLCA</name>
<proteinExistence type="predicted"/>
<feature type="compositionally biased region" description="Pro residues" evidence="1">
    <location>
        <begin position="354"/>
        <end position="364"/>
    </location>
</feature>